<dbReference type="NCBIfam" id="TIGR02532">
    <property type="entry name" value="IV_pilin_GFxxxE"/>
    <property type="match status" value="1"/>
</dbReference>
<keyword evidence="3" id="KW-0472">Membrane</keyword>
<dbReference type="OrthoDB" id="8592370at2"/>
<feature type="transmembrane region" description="Helical" evidence="3">
    <location>
        <begin position="12"/>
        <end position="30"/>
    </location>
</feature>
<dbReference type="Pfam" id="PF16732">
    <property type="entry name" value="ComP_DUS"/>
    <property type="match status" value="1"/>
</dbReference>
<dbReference type="RefSeq" id="WP_121242397.1">
    <property type="nucleotide sequence ID" value="NZ_BHVV01000003.1"/>
</dbReference>
<keyword evidence="3" id="KW-0812">Transmembrane</keyword>
<protein>
    <submittedName>
        <fullName evidence="4">Type IV pilus assembly protein PilE</fullName>
    </submittedName>
</protein>
<dbReference type="PRINTS" id="PR00813">
    <property type="entry name" value="BCTERIALGSPG"/>
</dbReference>
<proteinExistence type="inferred from homology"/>
<dbReference type="InterPro" id="IPR031982">
    <property type="entry name" value="PilE-like"/>
</dbReference>
<comment type="similarity">
    <text evidence="1">Belongs to the N-Me-Phe pilin family.</text>
</comment>
<sequence length="137" mass="14731">MRKATGFSLIELMITLAIIGILAGVAIPAYTDYLTRAKIAEAVSALSDMRVKMERHFQDNRTYVGACAAGTQAPLPATKNFTYTCPELTATTYRIQATGEGFTFDLDQANVRRTTAVPDGWTAPATNCWVMGKGGGC</sequence>
<evidence type="ECO:0000313" key="4">
    <source>
        <dbReference type="EMBL" id="RLJ63582.1"/>
    </source>
</evidence>
<dbReference type="GO" id="GO:0043683">
    <property type="term" value="P:type IV pilus assembly"/>
    <property type="evidence" value="ECO:0007669"/>
    <property type="project" value="InterPro"/>
</dbReference>
<dbReference type="PANTHER" id="PTHR30093:SF34">
    <property type="entry name" value="PREPILIN PEPTIDASE-DEPENDENT PROTEIN D"/>
    <property type="match status" value="1"/>
</dbReference>
<dbReference type="Proteomes" id="UP000268908">
    <property type="component" value="Unassembled WGS sequence"/>
</dbReference>
<dbReference type="GO" id="GO:0015628">
    <property type="term" value="P:protein secretion by the type II secretion system"/>
    <property type="evidence" value="ECO:0007669"/>
    <property type="project" value="InterPro"/>
</dbReference>
<organism evidence="4 5">
    <name type="scientific">Sulfurisoma sediminicola</name>
    <dbReference type="NCBI Taxonomy" id="1381557"/>
    <lineage>
        <taxon>Bacteria</taxon>
        <taxon>Pseudomonadati</taxon>
        <taxon>Pseudomonadota</taxon>
        <taxon>Betaproteobacteria</taxon>
        <taxon>Nitrosomonadales</taxon>
        <taxon>Sterolibacteriaceae</taxon>
        <taxon>Sulfurisoma</taxon>
    </lineage>
</organism>
<name>A0A497XC63_9PROT</name>
<dbReference type="InterPro" id="IPR012902">
    <property type="entry name" value="N_methyl_site"/>
</dbReference>
<dbReference type="EMBL" id="RCCI01000006">
    <property type="protein sequence ID" value="RLJ63582.1"/>
    <property type="molecule type" value="Genomic_DNA"/>
</dbReference>
<comment type="caution">
    <text evidence="4">The sequence shown here is derived from an EMBL/GenBank/DDBJ whole genome shotgun (WGS) entry which is preliminary data.</text>
</comment>
<dbReference type="Pfam" id="PF07963">
    <property type="entry name" value="N_methyl"/>
    <property type="match status" value="1"/>
</dbReference>
<evidence type="ECO:0000256" key="2">
    <source>
        <dbReference type="ARBA" id="ARBA00022481"/>
    </source>
</evidence>
<evidence type="ECO:0000313" key="5">
    <source>
        <dbReference type="Proteomes" id="UP000268908"/>
    </source>
</evidence>
<accession>A0A497XC63</accession>
<dbReference type="PANTHER" id="PTHR30093">
    <property type="entry name" value="GENERAL SECRETION PATHWAY PROTEIN G"/>
    <property type="match status" value="1"/>
</dbReference>
<evidence type="ECO:0000256" key="3">
    <source>
        <dbReference type="SAM" id="Phobius"/>
    </source>
</evidence>
<dbReference type="GO" id="GO:0015627">
    <property type="term" value="C:type II protein secretion system complex"/>
    <property type="evidence" value="ECO:0007669"/>
    <property type="project" value="InterPro"/>
</dbReference>
<keyword evidence="5" id="KW-1185">Reference proteome</keyword>
<gene>
    <name evidence="4" type="ORF">DFR35_2211</name>
</gene>
<dbReference type="InterPro" id="IPR045584">
    <property type="entry name" value="Pilin-like"/>
</dbReference>
<reference evidence="4 5" key="1">
    <citation type="submission" date="2018-10" db="EMBL/GenBank/DDBJ databases">
        <title>Genomic Encyclopedia of Type Strains, Phase IV (KMG-IV): sequencing the most valuable type-strain genomes for metagenomic binning, comparative biology and taxonomic classification.</title>
        <authorList>
            <person name="Goeker M."/>
        </authorList>
    </citation>
    <scope>NUCLEOTIDE SEQUENCE [LARGE SCALE GENOMIC DNA]</scope>
    <source>
        <strain evidence="4 5">DSM 26916</strain>
    </source>
</reference>
<dbReference type="InterPro" id="IPR000983">
    <property type="entry name" value="Bac_GSPG_pilin"/>
</dbReference>
<evidence type="ECO:0000256" key="1">
    <source>
        <dbReference type="ARBA" id="ARBA00005233"/>
    </source>
</evidence>
<keyword evidence="3" id="KW-1133">Transmembrane helix</keyword>
<dbReference type="Gene3D" id="3.30.700.10">
    <property type="entry name" value="Glycoprotein, Type 4 Pilin"/>
    <property type="match status" value="1"/>
</dbReference>
<dbReference type="PROSITE" id="PS00409">
    <property type="entry name" value="PROKAR_NTER_METHYL"/>
    <property type="match status" value="1"/>
</dbReference>
<keyword evidence="2" id="KW-0488">Methylation</keyword>
<dbReference type="SUPFAM" id="SSF54523">
    <property type="entry name" value="Pili subunits"/>
    <property type="match status" value="1"/>
</dbReference>
<dbReference type="AlphaFoldDB" id="A0A497XC63"/>